<dbReference type="Proteomes" id="UP000383932">
    <property type="component" value="Unassembled WGS sequence"/>
</dbReference>
<evidence type="ECO:0000313" key="2">
    <source>
        <dbReference type="Proteomes" id="UP000383932"/>
    </source>
</evidence>
<keyword evidence="2" id="KW-1185">Reference proteome</keyword>
<gene>
    <name evidence="1" type="ORF">CTheo_7418</name>
</gene>
<dbReference type="OrthoDB" id="3253465at2759"/>
<dbReference type="EMBL" id="SSOP01000312">
    <property type="protein sequence ID" value="KAB5589133.1"/>
    <property type="molecule type" value="Genomic_DNA"/>
</dbReference>
<comment type="caution">
    <text evidence="1">The sequence shown here is derived from an EMBL/GenBank/DDBJ whole genome shotgun (WGS) entry which is preliminary data.</text>
</comment>
<proteinExistence type="predicted"/>
<sequence length="501" mass="55105">MFHQNLHINKAGNASTFDEAYLKTLRAAKFTLADVPEIPESTPEEETPSDYYIDLAGISKGTMQGVTYMQALCNACEGPSRWDEWLEISVLSVVKFLDCKAKGQDLGRSPASAKGLTASFQALGKSCSLPSVIGHAICHKTGNQFGLVMGVQAAQILLGHAEGASTFNTHYSKSTLNFPVTQISLGMLDKQATLPQKIALQHQNKHQVVASALLIQDEKIIVSEEASTKLTKANIAKALADPQVVQLDAELKKNWDKYYSLMPSSASQTHGQSLLSLINGAFKKYKNSPEFIKNEPRLRELQTILKGLGPKRSWALEAAKKPIHQAKQAANAAAVENAPVLAKDIEQSTKDTERADVLGSLDIKKSGFGHGLLSSECCKILGASDLIEHIQEEETHDAEQAQEEPITFEAEPQASATEDGVELQEDRIPQFKDIEELEVLDAELKPTKVEFMSALYQPLIVNKLEEAICKWPCLLCVKLPEELKDDKCFCQELFDEKVKLM</sequence>
<evidence type="ECO:0000313" key="1">
    <source>
        <dbReference type="EMBL" id="KAB5589133.1"/>
    </source>
</evidence>
<name>A0A5N5QC87_9AGAM</name>
<reference evidence="1 2" key="1">
    <citation type="journal article" date="2019" name="Fungal Biol. Biotechnol.">
        <title>Draft genome sequence of fastidious pathogen Ceratobasidium theobromae, which causes vascular-streak dieback in Theobroma cacao.</title>
        <authorList>
            <person name="Ali S.S."/>
            <person name="Asman A."/>
            <person name="Shao J."/>
            <person name="Firmansyah A.P."/>
            <person name="Susilo A.W."/>
            <person name="Rosmana A."/>
            <person name="McMahon P."/>
            <person name="Junaid M."/>
            <person name="Guest D."/>
            <person name="Kheng T.Y."/>
            <person name="Meinhardt L.W."/>
            <person name="Bailey B.A."/>
        </authorList>
    </citation>
    <scope>NUCLEOTIDE SEQUENCE [LARGE SCALE GENOMIC DNA]</scope>
    <source>
        <strain evidence="1 2">CT2</strain>
    </source>
</reference>
<protein>
    <submittedName>
        <fullName evidence="1">Myosin-2 heavy chain, non muscle</fullName>
    </submittedName>
</protein>
<organism evidence="1 2">
    <name type="scientific">Ceratobasidium theobromae</name>
    <dbReference type="NCBI Taxonomy" id="1582974"/>
    <lineage>
        <taxon>Eukaryota</taxon>
        <taxon>Fungi</taxon>
        <taxon>Dikarya</taxon>
        <taxon>Basidiomycota</taxon>
        <taxon>Agaricomycotina</taxon>
        <taxon>Agaricomycetes</taxon>
        <taxon>Cantharellales</taxon>
        <taxon>Ceratobasidiaceae</taxon>
        <taxon>Ceratobasidium</taxon>
    </lineage>
</organism>
<dbReference type="AlphaFoldDB" id="A0A5N5QC87"/>
<accession>A0A5N5QC87</accession>